<dbReference type="GO" id="GO:0010020">
    <property type="term" value="P:chloroplast fission"/>
    <property type="evidence" value="ECO:0007669"/>
    <property type="project" value="InterPro"/>
</dbReference>
<dbReference type="InterPro" id="IPR038939">
    <property type="entry name" value="PDV1/PDV2"/>
</dbReference>
<reference evidence="1" key="2">
    <citation type="journal article" date="2023" name="Int. J. Mol. Sci.">
        <title>De Novo Assembly and Annotation of 11 Diverse Shrub Willow (Salix) Genomes Reveals Novel Gene Organization in Sex-Linked Regions.</title>
        <authorList>
            <person name="Hyden B."/>
            <person name="Feng K."/>
            <person name="Yates T.B."/>
            <person name="Jawdy S."/>
            <person name="Cereghino C."/>
            <person name="Smart L.B."/>
            <person name="Muchero W."/>
        </authorList>
    </citation>
    <scope>NUCLEOTIDE SEQUENCE</scope>
    <source>
        <tissue evidence="1">Shoot tip</tissue>
    </source>
</reference>
<accession>A0A9Q0P1F6</accession>
<reference evidence="1" key="1">
    <citation type="submission" date="2022-11" db="EMBL/GenBank/DDBJ databases">
        <authorList>
            <person name="Hyden B.L."/>
            <person name="Feng K."/>
            <person name="Yates T."/>
            <person name="Jawdy S."/>
            <person name="Smart L.B."/>
            <person name="Muchero W."/>
        </authorList>
    </citation>
    <scope>NUCLEOTIDE SEQUENCE</scope>
    <source>
        <tissue evidence="1">Shoot tip</tissue>
    </source>
</reference>
<proteinExistence type="predicted"/>
<evidence type="ECO:0000313" key="2">
    <source>
        <dbReference type="Proteomes" id="UP001151532"/>
    </source>
</evidence>
<dbReference type="OrthoDB" id="1892915at2759"/>
<dbReference type="Proteomes" id="UP001151532">
    <property type="component" value="Chromosome 14"/>
</dbReference>
<protein>
    <submittedName>
        <fullName evidence="1">PLASTID DIVISION PROTEIN PDV2</fullName>
    </submittedName>
</protein>
<comment type="caution">
    <text evidence="1">The sequence shown here is derived from an EMBL/GenBank/DDBJ whole genome shotgun (WGS) entry which is preliminary data.</text>
</comment>
<dbReference type="EMBL" id="JAPFFK010000020">
    <property type="protein sequence ID" value="KAJ6679781.1"/>
    <property type="molecule type" value="Genomic_DNA"/>
</dbReference>
<name>A0A9Q0P1F6_SALPP</name>
<dbReference type="PANTHER" id="PTHR33600:SF5">
    <property type="entry name" value="PLASTID DIVISION PROTEIN PDV1"/>
    <property type="match status" value="1"/>
</dbReference>
<dbReference type="AlphaFoldDB" id="A0A9Q0P1F6"/>
<evidence type="ECO:0000313" key="1">
    <source>
        <dbReference type="EMBL" id="KAJ6679781.1"/>
    </source>
</evidence>
<keyword evidence="2" id="KW-1185">Reference proteome</keyword>
<dbReference type="PANTHER" id="PTHR33600">
    <property type="entry name" value="PLASTID DIVISION PROTEIN PDV2"/>
    <property type="match status" value="1"/>
</dbReference>
<sequence length="350" mass="39764">MELRRDLQTLIGRAWGLHDGLTEEIKNINSCFCRLCSENGRYYNMVETPFQEKEGLVAIKDSLKEVANVLMILQRLRSWQPIDRQEALTRLEERRLILMEKVAQYQGRPLGVVEELNACFSNGKTVFDWNLSQKRKIKGDDFNVQEEKRTKTAGFVVCWIRMLFNRWRWQKAIEVAAKLILVSASVSSTVKFCHGEPLHCCRSQRKALSMVEPVDSRTKENSTALSLSNRSLDVFYGRGSKQSKMKKKTAETSVDRNTDLHENDKVVEIGVQVGEKKVGNLLSPACFQQRHVMICILFPGLSGGSPSTAQTNAKFRLSKNSSSLPVVQSTNAAMGAYQFLLLWRLRLATI</sequence>
<organism evidence="1 2">
    <name type="scientific">Salix purpurea</name>
    <name type="common">Purple osier willow</name>
    <dbReference type="NCBI Taxonomy" id="77065"/>
    <lineage>
        <taxon>Eukaryota</taxon>
        <taxon>Viridiplantae</taxon>
        <taxon>Streptophyta</taxon>
        <taxon>Embryophyta</taxon>
        <taxon>Tracheophyta</taxon>
        <taxon>Spermatophyta</taxon>
        <taxon>Magnoliopsida</taxon>
        <taxon>eudicotyledons</taxon>
        <taxon>Gunneridae</taxon>
        <taxon>Pentapetalae</taxon>
        <taxon>rosids</taxon>
        <taxon>fabids</taxon>
        <taxon>Malpighiales</taxon>
        <taxon>Salicaceae</taxon>
        <taxon>Saliceae</taxon>
        <taxon>Salix</taxon>
    </lineage>
</organism>
<gene>
    <name evidence="1" type="ORF">OIU79_019503</name>
</gene>